<comment type="subunit">
    <text evidence="2">Associates exclusively with 100S ribosomes, which are dimers of 70S ribosomes.</text>
</comment>
<gene>
    <name evidence="4" type="ORF">KS4_24920</name>
</gene>
<accession>A0A517YW66</accession>
<dbReference type="GO" id="GO:0043024">
    <property type="term" value="F:ribosomal small subunit binding"/>
    <property type="evidence" value="ECO:0007669"/>
    <property type="project" value="TreeGrafter"/>
</dbReference>
<dbReference type="GO" id="GO:0022627">
    <property type="term" value="C:cytosolic small ribosomal subunit"/>
    <property type="evidence" value="ECO:0007669"/>
    <property type="project" value="TreeGrafter"/>
</dbReference>
<dbReference type="InterPro" id="IPR050574">
    <property type="entry name" value="HPF/YfiA_ribosome-assoc"/>
</dbReference>
<evidence type="ECO:0000313" key="4">
    <source>
        <dbReference type="EMBL" id="QDU34422.1"/>
    </source>
</evidence>
<dbReference type="SUPFAM" id="SSF69754">
    <property type="entry name" value="Ribosome binding protein Y (YfiA homologue)"/>
    <property type="match status" value="1"/>
</dbReference>
<evidence type="ECO:0000256" key="3">
    <source>
        <dbReference type="ARBA" id="ARBA00041148"/>
    </source>
</evidence>
<evidence type="ECO:0000313" key="5">
    <source>
        <dbReference type="Proteomes" id="UP000317369"/>
    </source>
</evidence>
<protein>
    <recommendedName>
        <fullName evidence="3">Ribosome hibernation promoting factor</fullName>
    </recommendedName>
</protein>
<dbReference type="PANTHER" id="PTHR33231:SF1">
    <property type="entry name" value="30S RIBOSOMAL PROTEIN"/>
    <property type="match status" value="1"/>
</dbReference>
<dbReference type="InterPro" id="IPR003489">
    <property type="entry name" value="RHF/RaiA"/>
</dbReference>
<organism evidence="4 5">
    <name type="scientific">Poriferisphaera corsica</name>
    <dbReference type="NCBI Taxonomy" id="2528020"/>
    <lineage>
        <taxon>Bacteria</taxon>
        <taxon>Pseudomonadati</taxon>
        <taxon>Planctomycetota</taxon>
        <taxon>Phycisphaerae</taxon>
        <taxon>Phycisphaerales</taxon>
        <taxon>Phycisphaeraceae</taxon>
        <taxon>Poriferisphaera</taxon>
    </lineage>
</organism>
<proteinExistence type="predicted"/>
<keyword evidence="5" id="KW-1185">Reference proteome</keyword>
<dbReference type="PANTHER" id="PTHR33231">
    <property type="entry name" value="30S RIBOSOMAL PROTEIN"/>
    <property type="match status" value="1"/>
</dbReference>
<name>A0A517YW66_9BACT</name>
<dbReference type="GO" id="GO:0045900">
    <property type="term" value="P:negative regulation of translational elongation"/>
    <property type="evidence" value="ECO:0007669"/>
    <property type="project" value="TreeGrafter"/>
</dbReference>
<dbReference type="KEGG" id="pcor:KS4_24920"/>
<dbReference type="EMBL" id="CP036425">
    <property type="protein sequence ID" value="QDU34422.1"/>
    <property type="molecule type" value="Genomic_DNA"/>
</dbReference>
<dbReference type="NCBIfam" id="TIGR00741">
    <property type="entry name" value="yfiA"/>
    <property type="match status" value="1"/>
</dbReference>
<dbReference type="Pfam" id="PF02482">
    <property type="entry name" value="Ribosomal_S30AE"/>
    <property type="match status" value="1"/>
</dbReference>
<reference evidence="4 5" key="1">
    <citation type="submission" date="2019-02" db="EMBL/GenBank/DDBJ databases">
        <title>Deep-cultivation of Planctomycetes and their phenomic and genomic characterization uncovers novel biology.</title>
        <authorList>
            <person name="Wiegand S."/>
            <person name="Jogler M."/>
            <person name="Boedeker C."/>
            <person name="Pinto D."/>
            <person name="Vollmers J."/>
            <person name="Rivas-Marin E."/>
            <person name="Kohn T."/>
            <person name="Peeters S.H."/>
            <person name="Heuer A."/>
            <person name="Rast P."/>
            <person name="Oberbeckmann S."/>
            <person name="Bunk B."/>
            <person name="Jeske O."/>
            <person name="Meyerdierks A."/>
            <person name="Storesund J.E."/>
            <person name="Kallscheuer N."/>
            <person name="Luecker S."/>
            <person name="Lage O.M."/>
            <person name="Pohl T."/>
            <person name="Merkel B.J."/>
            <person name="Hornburger P."/>
            <person name="Mueller R.-W."/>
            <person name="Bruemmer F."/>
            <person name="Labrenz M."/>
            <person name="Spormann A.M."/>
            <person name="Op den Camp H."/>
            <person name="Overmann J."/>
            <person name="Amann R."/>
            <person name="Jetten M.S.M."/>
            <person name="Mascher T."/>
            <person name="Medema M.H."/>
            <person name="Devos D.P."/>
            <person name="Kaster A.-K."/>
            <person name="Ovreas L."/>
            <person name="Rohde M."/>
            <person name="Galperin M.Y."/>
            <person name="Jogler C."/>
        </authorList>
    </citation>
    <scope>NUCLEOTIDE SEQUENCE [LARGE SCALE GENOMIC DNA]</scope>
    <source>
        <strain evidence="4 5">KS4</strain>
    </source>
</reference>
<keyword evidence="1" id="KW-0810">Translation regulation</keyword>
<evidence type="ECO:0000256" key="2">
    <source>
        <dbReference type="ARBA" id="ARBA00038695"/>
    </source>
</evidence>
<dbReference type="Gene3D" id="3.30.160.100">
    <property type="entry name" value="Ribosome hibernation promotion factor-like"/>
    <property type="match status" value="1"/>
</dbReference>
<dbReference type="Proteomes" id="UP000317369">
    <property type="component" value="Chromosome"/>
</dbReference>
<evidence type="ECO:0000256" key="1">
    <source>
        <dbReference type="ARBA" id="ARBA00022845"/>
    </source>
</evidence>
<dbReference type="AlphaFoldDB" id="A0A517YW66"/>
<dbReference type="InterPro" id="IPR036567">
    <property type="entry name" value="RHF-like"/>
</dbReference>
<sequence>MDGHGDSVYRGGHVYEPVRLLTFFWRPFMQFKVHGMNVGLTPSLVDHIETRIATALDGFKDRIQGVIVRLSRDHSHEDNHEMSLKVQVELGKAGTVYLEQDEHDLYAAVDMAATRLKRTVRRKINRQRDKHRHAVTNHPYAMI</sequence>